<feature type="transmembrane region" description="Helical" evidence="2">
    <location>
        <begin position="145"/>
        <end position="175"/>
    </location>
</feature>
<dbReference type="PANTHER" id="PTHR31272">
    <property type="entry name" value="CYTOCHROME C-TYPE BIOGENESIS PROTEIN HI_1454-RELATED"/>
    <property type="match status" value="1"/>
</dbReference>
<geneLocation type="plastid" evidence="3"/>
<keyword evidence="3" id="KW-0150">Chloroplast</keyword>
<reference evidence="4" key="3">
    <citation type="submission" date="2017-07" db="EMBL/GenBank/DDBJ databases">
        <authorList>
            <person name="Sun Z.S."/>
            <person name="Albrecht U."/>
            <person name="Echele G."/>
            <person name="Lee C.C."/>
        </authorList>
    </citation>
    <scope>NUCLEOTIDE SEQUENCE</scope>
</reference>
<accession>A0A1X9PUV1</accession>
<keyword evidence="1" id="KW-0201">Cytochrome c-type biogenesis</keyword>
<protein>
    <submittedName>
        <fullName evidence="4">Cytochrome c biogenesis protein transmembrane region</fullName>
    </submittedName>
    <submittedName>
        <fullName evidence="3">Thiol:disulfide interchange protein</fullName>
    </submittedName>
</protein>
<reference evidence="4" key="1">
    <citation type="journal article" date="2016" name="BMC Biol.">
        <title>Parallel evolution of highly conserved plastid genome architecture in red seaweeds and seed plants.</title>
        <authorList>
            <person name="Lee J."/>
            <person name="Cho C.H."/>
            <person name="Park S.I."/>
            <person name="Choi J.W."/>
            <person name="Song H.S."/>
            <person name="West J.A."/>
            <person name="Bhattacharya D."/>
            <person name="Yoon H.S."/>
        </authorList>
    </citation>
    <scope>NUCLEOTIDE SEQUENCE</scope>
</reference>
<dbReference type="PANTHER" id="PTHR31272:SF6">
    <property type="entry name" value="CYTOCHROME C-TYPE BIOGENESIS CCDA-LIKE CHLOROPLASTIC PROTEIN"/>
    <property type="match status" value="1"/>
</dbReference>
<proteinExistence type="predicted"/>
<dbReference type="GO" id="GO:0017004">
    <property type="term" value="P:cytochrome complex assembly"/>
    <property type="evidence" value="ECO:0007669"/>
    <property type="project" value="UniProtKB-KW"/>
</dbReference>
<feature type="transmembrane region" description="Helical" evidence="2">
    <location>
        <begin position="105"/>
        <end position="124"/>
    </location>
</feature>
<sequence length="243" mass="27997">MVNFIETYVFYFKQYSSNIISLSSIDFNLASFFVVFLFGILTSLNPCSLSIIPLYVSYIADNKTKNKQELNISFIIGILLNFLTISSLIIYFSNLYKVFLNNIDILLILNFVIIGLSLLKIISWENQFIFNRRFFVKFQYMLTPTVKFLILGFGSSFITSSCNLPIFVSFIVWLTVFQRPINIILFFITYFIGYSTCLIISIIISRVIKKISVYQVILSWCTAFVGCATLSNGIFLLCNYVNL</sequence>
<feature type="transmembrane region" description="Helical" evidence="2">
    <location>
        <begin position="32"/>
        <end position="58"/>
    </location>
</feature>
<evidence type="ECO:0000313" key="3">
    <source>
        <dbReference type="EMBL" id="ARO91287.1"/>
    </source>
</evidence>
<evidence type="ECO:0000313" key="4">
    <source>
        <dbReference type="EMBL" id="ASK39634.1"/>
    </source>
</evidence>
<dbReference type="EMBL" id="KX284728">
    <property type="protein sequence ID" value="ASK39634.1"/>
    <property type="molecule type" value="Genomic_DNA"/>
</dbReference>
<name>A0A1X9PUV1_9RHOD</name>
<dbReference type="EMBL" id="KY709212">
    <property type="protein sequence ID" value="ARO91287.1"/>
    <property type="molecule type" value="Genomic_DNA"/>
</dbReference>
<feature type="transmembrane region" description="Helical" evidence="2">
    <location>
        <begin position="216"/>
        <end position="237"/>
    </location>
</feature>
<organism evidence="3">
    <name type="scientific">Rhodochaete parvula</name>
    <dbReference type="NCBI Taxonomy" id="110510"/>
    <lineage>
        <taxon>Eukaryota</taxon>
        <taxon>Rhodophyta</taxon>
        <taxon>Compsopogonophyceae</taxon>
        <taxon>Rhodochaetales</taxon>
        <taxon>Rhodochaetaceae</taxon>
        <taxon>Rhodochaete</taxon>
    </lineage>
</organism>
<gene>
    <name evidence="3" type="primary">ccdA</name>
    <name evidence="4" type="ORF">Rhodc_093</name>
</gene>
<evidence type="ECO:0000256" key="1">
    <source>
        <dbReference type="ARBA" id="ARBA00022748"/>
    </source>
</evidence>
<feature type="transmembrane region" description="Helical" evidence="2">
    <location>
        <begin position="70"/>
        <end position="93"/>
    </location>
</feature>
<dbReference type="InterPro" id="IPR051790">
    <property type="entry name" value="Cytochrome_c-biogenesis_DsbD"/>
</dbReference>
<reference evidence="3" key="2">
    <citation type="submission" date="2017-03" db="EMBL/GenBank/DDBJ databases">
        <title>The new red algal subphylum Proteorhodophytina comprises the largest and most divergent plastid genomes known.</title>
        <authorList>
            <person name="Munoz-Gomez S.A."/>
            <person name="Mejia-Franco F.G."/>
            <person name="Durnin K."/>
            <person name="Morgan C."/>
            <person name="Grisdale C.J."/>
            <person name="Archibald J.M."/>
            <person name="Slamovits C.H."/>
        </authorList>
    </citation>
    <scope>NUCLEOTIDE SEQUENCE</scope>
    <source>
        <strain evidence="3">UTEX LB2715</strain>
    </source>
</reference>
<keyword evidence="2" id="KW-1133">Transmembrane helix</keyword>
<dbReference type="AlphaFoldDB" id="A0A1X9PUV1"/>
<feature type="transmembrane region" description="Helical" evidence="2">
    <location>
        <begin position="181"/>
        <end position="204"/>
    </location>
</feature>
<keyword evidence="3" id="KW-0934">Plastid</keyword>
<keyword evidence="2 4" id="KW-0812">Transmembrane</keyword>
<evidence type="ECO:0000256" key="2">
    <source>
        <dbReference type="SAM" id="Phobius"/>
    </source>
</evidence>
<keyword evidence="2" id="KW-0472">Membrane</keyword>